<dbReference type="SUPFAM" id="SSF63562">
    <property type="entry name" value="RPB6/omega subunit-like"/>
    <property type="match status" value="1"/>
</dbReference>
<dbReference type="EMBL" id="UOFZ01000116">
    <property type="protein sequence ID" value="VAX13430.1"/>
    <property type="molecule type" value="Genomic_DNA"/>
</dbReference>
<evidence type="ECO:0000313" key="9">
    <source>
        <dbReference type="EMBL" id="VAX13430.1"/>
    </source>
</evidence>
<proteinExistence type="inferred from homology"/>
<dbReference type="GO" id="GO:0003899">
    <property type="term" value="F:DNA-directed RNA polymerase activity"/>
    <property type="evidence" value="ECO:0007669"/>
    <property type="project" value="UniProtKB-EC"/>
</dbReference>
<dbReference type="SMART" id="SM01409">
    <property type="entry name" value="RNA_pol_Rpb6"/>
    <property type="match status" value="1"/>
</dbReference>
<dbReference type="GO" id="GO:0000428">
    <property type="term" value="C:DNA-directed RNA polymerase complex"/>
    <property type="evidence" value="ECO:0007669"/>
    <property type="project" value="UniProtKB-KW"/>
</dbReference>
<dbReference type="Pfam" id="PF01192">
    <property type="entry name" value="RNA_pol_Rpb6"/>
    <property type="match status" value="1"/>
</dbReference>
<name>A0A3B1BRY4_9ZZZZ</name>
<dbReference type="GO" id="GO:0006351">
    <property type="term" value="P:DNA-templated transcription"/>
    <property type="evidence" value="ECO:0007669"/>
    <property type="project" value="InterPro"/>
</dbReference>
<evidence type="ECO:0000256" key="4">
    <source>
        <dbReference type="ARBA" id="ARBA00022679"/>
    </source>
</evidence>
<dbReference type="HAMAP" id="MF_00366">
    <property type="entry name" value="RNApol_bact_RpoZ"/>
    <property type="match status" value="1"/>
</dbReference>
<feature type="region of interest" description="Disordered" evidence="8">
    <location>
        <begin position="116"/>
        <end position="136"/>
    </location>
</feature>
<dbReference type="InterPro" id="IPR006110">
    <property type="entry name" value="Pol_omega/Rpo6/RPB6"/>
</dbReference>
<comment type="catalytic activity">
    <reaction evidence="7">
        <text>RNA(n) + a ribonucleoside 5'-triphosphate = RNA(n+1) + diphosphate</text>
        <dbReference type="Rhea" id="RHEA:21248"/>
        <dbReference type="Rhea" id="RHEA-COMP:14527"/>
        <dbReference type="Rhea" id="RHEA-COMP:17342"/>
        <dbReference type="ChEBI" id="CHEBI:33019"/>
        <dbReference type="ChEBI" id="CHEBI:61557"/>
        <dbReference type="ChEBI" id="CHEBI:140395"/>
        <dbReference type="EC" id="2.7.7.6"/>
    </reaction>
</comment>
<evidence type="ECO:0000256" key="6">
    <source>
        <dbReference type="ARBA" id="ARBA00023163"/>
    </source>
</evidence>
<keyword evidence="4 9" id="KW-0808">Transferase</keyword>
<reference evidence="9" key="1">
    <citation type="submission" date="2018-06" db="EMBL/GenBank/DDBJ databases">
        <authorList>
            <person name="Zhirakovskaya E."/>
        </authorList>
    </citation>
    <scope>NUCLEOTIDE SEQUENCE</scope>
</reference>
<dbReference type="InterPro" id="IPR036161">
    <property type="entry name" value="RPB6/omega-like_sf"/>
</dbReference>
<organism evidence="9">
    <name type="scientific">hydrothermal vent metagenome</name>
    <dbReference type="NCBI Taxonomy" id="652676"/>
    <lineage>
        <taxon>unclassified sequences</taxon>
        <taxon>metagenomes</taxon>
        <taxon>ecological metagenomes</taxon>
    </lineage>
</organism>
<evidence type="ECO:0000256" key="2">
    <source>
        <dbReference type="ARBA" id="ARBA00012418"/>
    </source>
</evidence>
<evidence type="ECO:0000256" key="8">
    <source>
        <dbReference type="SAM" id="MobiDB-lite"/>
    </source>
</evidence>
<comment type="similarity">
    <text evidence="1">Belongs to the RNA polymerase subunit omega family.</text>
</comment>
<dbReference type="EC" id="2.7.7.6" evidence="2"/>
<keyword evidence="3 9" id="KW-0240">DNA-directed RNA polymerase</keyword>
<keyword evidence="5 9" id="KW-0548">Nucleotidyltransferase</keyword>
<dbReference type="PANTHER" id="PTHR34476:SF1">
    <property type="entry name" value="DNA-DIRECTED RNA POLYMERASE SUBUNIT OMEGA"/>
    <property type="match status" value="1"/>
</dbReference>
<dbReference type="AlphaFoldDB" id="A0A3B1BRY4"/>
<dbReference type="PANTHER" id="PTHR34476">
    <property type="entry name" value="DNA-DIRECTED RNA POLYMERASE SUBUNIT OMEGA"/>
    <property type="match status" value="1"/>
</dbReference>
<dbReference type="NCBIfam" id="TIGR00690">
    <property type="entry name" value="rpoZ"/>
    <property type="match status" value="1"/>
</dbReference>
<evidence type="ECO:0000256" key="3">
    <source>
        <dbReference type="ARBA" id="ARBA00022478"/>
    </source>
</evidence>
<evidence type="ECO:0000256" key="7">
    <source>
        <dbReference type="ARBA" id="ARBA00048552"/>
    </source>
</evidence>
<sequence length="136" mass="14159">MARVTVEDCLENVDNRFELVLVASKRARQLAMGKEPLVEEENDKPTVIALREIAEGLIGPEILDEVPEVQEEVILDEVVEEESATVSSEGDNGGIDVAAAIKAALGGMAGIAATDKAEAGSDEVAPEADAASKGGE</sequence>
<gene>
    <name evidence="9" type="ORF">MNBD_GAMMA24-2351</name>
</gene>
<evidence type="ECO:0000256" key="5">
    <source>
        <dbReference type="ARBA" id="ARBA00022695"/>
    </source>
</evidence>
<accession>A0A3B1BRY4</accession>
<dbReference type="InterPro" id="IPR003716">
    <property type="entry name" value="DNA-dir_RNA_pol_omega"/>
</dbReference>
<evidence type="ECO:0000256" key="1">
    <source>
        <dbReference type="ARBA" id="ARBA00006711"/>
    </source>
</evidence>
<dbReference type="GO" id="GO:0003677">
    <property type="term" value="F:DNA binding"/>
    <property type="evidence" value="ECO:0007669"/>
    <property type="project" value="InterPro"/>
</dbReference>
<keyword evidence="6" id="KW-0804">Transcription</keyword>
<dbReference type="Gene3D" id="3.90.940.10">
    <property type="match status" value="1"/>
</dbReference>
<protein>
    <recommendedName>
        <fullName evidence="2">DNA-directed RNA polymerase</fullName>
        <ecNumber evidence="2">2.7.7.6</ecNumber>
    </recommendedName>
</protein>